<dbReference type="Proteomes" id="UP000027195">
    <property type="component" value="Unassembled WGS sequence"/>
</dbReference>
<protein>
    <submittedName>
        <fullName evidence="1">Uncharacterized protein</fullName>
    </submittedName>
</protein>
<evidence type="ECO:0000313" key="1">
    <source>
        <dbReference type="EMBL" id="KDQ09131.1"/>
    </source>
</evidence>
<dbReference type="InParanoid" id="A0A067MC08"/>
<proteinExistence type="predicted"/>
<name>A0A067MC08_BOTB1</name>
<dbReference type="EMBL" id="KL198082">
    <property type="protein sequence ID" value="KDQ09131.1"/>
    <property type="molecule type" value="Genomic_DNA"/>
</dbReference>
<gene>
    <name evidence="1" type="ORF">BOTBODRAFT_536422</name>
</gene>
<organism evidence="1 2">
    <name type="scientific">Botryobasidium botryosum (strain FD-172 SS1)</name>
    <dbReference type="NCBI Taxonomy" id="930990"/>
    <lineage>
        <taxon>Eukaryota</taxon>
        <taxon>Fungi</taxon>
        <taxon>Dikarya</taxon>
        <taxon>Basidiomycota</taxon>
        <taxon>Agaricomycotina</taxon>
        <taxon>Agaricomycetes</taxon>
        <taxon>Cantharellales</taxon>
        <taxon>Botryobasidiaceae</taxon>
        <taxon>Botryobasidium</taxon>
    </lineage>
</organism>
<sequence length="149" mass="16569">MLALPTPRLDFLNNDCVVRARPPTPSKIICIASHCFSLILYKKNNFPASLFLSPSGRHRRYFFSLGIVSYPSHHLHFSASSRPLVALSPHPPTPRIYLLVAGTPYPRTPVVTLLSPPPTFPPSTPRLSNGLEDRDARIHCTTRASSPYL</sequence>
<accession>A0A067MC08</accession>
<reference evidence="2" key="1">
    <citation type="journal article" date="2014" name="Proc. Natl. Acad. Sci. U.S.A.">
        <title>Extensive sampling of basidiomycete genomes demonstrates inadequacy of the white-rot/brown-rot paradigm for wood decay fungi.</title>
        <authorList>
            <person name="Riley R."/>
            <person name="Salamov A.A."/>
            <person name="Brown D.W."/>
            <person name="Nagy L.G."/>
            <person name="Floudas D."/>
            <person name="Held B.W."/>
            <person name="Levasseur A."/>
            <person name="Lombard V."/>
            <person name="Morin E."/>
            <person name="Otillar R."/>
            <person name="Lindquist E.A."/>
            <person name="Sun H."/>
            <person name="LaButti K.M."/>
            <person name="Schmutz J."/>
            <person name="Jabbour D."/>
            <person name="Luo H."/>
            <person name="Baker S.E."/>
            <person name="Pisabarro A.G."/>
            <person name="Walton J.D."/>
            <person name="Blanchette R.A."/>
            <person name="Henrissat B."/>
            <person name="Martin F."/>
            <person name="Cullen D."/>
            <person name="Hibbett D.S."/>
            <person name="Grigoriev I.V."/>
        </authorList>
    </citation>
    <scope>NUCLEOTIDE SEQUENCE [LARGE SCALE GENOMIC DNA]</scope>
    <source>
        <strain evidence="2">FD-172 SS1</strain>
    </source>
</reference>
<evidence type="ECO:0000313" key="2">
    <source>
        <dbReference type="Proteomes" id="UP000027195"/>
    </source>
</evidence>
<dbReference type="AlphaFoldDB" id="A0A067MC08"/>
<keyword evidence="2" id="KW-1185">Reference proteome</keyword>
<dbReference type="HOGENOM" id="CLU_1749344_0_0_1"/>